<organism evidence="13 14">
    <name type="scientific">Helobdella robusta</name>
    <name type="common">Californian leech</name>
    <dbReference type="NCBI Taxonomy" id="6412"/>
    <lineage>
        <taxon>Eukaryota</taxon>
        <taxon>Metazoa</taxon>
        <taxon>Spiralia</taxon>
        <taxon>Lophotrochozoa</taxon>
        <taxon>Annelida</taxon>
        <taxon>Clitellata</taxon>
        <taxon>Hirudinea</taxon>
        <taxon>Rhynchobdellida</taxon>
        <taxon>Glossiphoniidae</taxon>
        <taxon>Helobdella</taxon>
    </lineage>
</organism>
<dbReference type="GeneID" id="20200713"/>
<gene>
    <name evidence="13" type="primary">20200713</name>
    <name evidence="12" type="ORF">HELRODRAFT_164856</name>
</gene>
<evidence type="ECO:0000313" key="13">
    <source>
        <dbReference type="EnsemblMetazoa" id="HelroP164856"/>
    </source>
</evidence>
<keyword evidence="10 11" id="KW-0407">Ion channel</keyword>
<reference evidence="13" key="3">
    <citation type="submission" date="2015-06" db="UniProtKB">
        <authorList>
            <consortium name="EnsemblMetazoa"/>
        </authorList>
    </citation>
    <scope>IDENTIFICATION</scope>
</reference>
<dbReference type="Pfam" id="PF00858">
    <property type="entry name" value="ASC"/>
    <property type="match status" value="1"/>
</dbReference>
<keyword evidence="14" id="KW-1185">Reference proteome</keyword>
<dbReference type="GO" id="GO:0035725">
    <property type="term" value="P:sodium ion transmembrane transport"/>
    <property type="evidence" value="ECO:0000318"/>
    <property type="project" value="GO_Central"/>
</dbReference>
<dbReference type="InParanoid" id="T1EVW3"/>
<dbReference type="Gene3D" id="1.10.287.770">
    <property type="entry name" value="YojJ-like"/>
    <property type="match status" value="1"/>
</dbReference>
<evidence type="ECO:0000256" key="3">
    <source>
        <dbReference type="ARBA" id="ARBA00022461"/>
    </source>
</evidence>
<dbReference type="RefSeq" id="XP_009029057.1">
    <property type="nucleotide sequence ID" value="XM_009030809.1"/>
</dbReference>
<keyword evidence="4 11" id="KW-0812">Transmembrane</keyword>
<dbReference type="InterPro" id="IPR020903">
    <property type="entry name" value="ENaC_CS"/>
</dbReference>
<dbReference type="FunCoup" id="T1EVW3">
    <property type="interactions" value="64"/>
</dbReference>
<keyword evidence="5" id="KW-1133">Transmembrane helix</keyword>
<evidence type="ECO:0000256" key="4">
    <source>
        <dbReference type="ARBA" id="ARBA00022692"/>
    </source>
</evidence>
<dbReference type="InterPro" id="IPR001873">
    <property type="entry name" value="ENaC"/>
</dbReference>
<comment type="subcellular location">
    <subcellularLocation>
        <location evidence="1">Membrane</location>
        <topology evidence="1">Multi-pass membrane protein</topology>
    </subcellularLocation>
</comment>
<dbReference type="GO" id="GO:0005886">
    <property type="term" value="C:plasma membrane"/>
    <property type="evidence" value="ECO:0000318"/>
    <property type="project" value="GO_Central"/>
</dbReference>
<protein>
    <submittedName>
        <fullName evidence="12 13">Uncharacterized protein</fullName>
    </submittedName>
</protein>
<dbReference type="EMBL" id="AMQM01001860">
    <property type="status" value="NOT_ANNOTATED_CDS"/>
    <property type="molecule type" value="Genomic_DNA"/>
</dbReference>
<dbReference type="EMBL" id="AMQM01001859">
    <property type="status" value="NOT_ANNOTATED_CDS"/>
    <property type="molecule type" value="Genomic_DNA"/>
</dbReference>
<dbReference type="EMBL" id="KB097639">
    <property type="protein sequence ID" value="ESN92755.1"/>
    <property type="molecule type" value="Genomic_DNA"/>
</dbReference>
<evidence type="ECO:0000256" key="9">
    <source>
        <dbReference type="ARBA" id="ARBA00023201"/>
    </source>
</evidence>
<sequence>MVSLFFERVLRCTSMNNSTGKSKLPLKKYTAAVGLQFILSGNESDDKFMRYSLFSGYKILVHEPDMSVLSLRSGFQISYGEQVEIAVDVIKKINNLSKINRMKSPHGICDNSSGYNPIKCELECLAREVVSSCGCRPIFIEGGGNVSICDYYQEQICGTSVYLQYYANVSHKDNCFCPPMCHEITYKVSVDRSKISESFLSSNKNEMKSNYVKFLTKNDIHARVYFRDMQYTEISTLEEYSATALLSDLGGALGLFLGATFLTIVEIMDMLWDLFFHTYLKIIKKSTISSALEYDPNELPVVNYLPITGKVTDCDEAIKKDLSTDQLYFLKACLAVQRGRQASTDIDFLEKSLPGNITKANRILRLYMSREVASEPLRRVTHFILNFTDPLGSKLNQILLAKMPDVPCHSQAVERTIKDLSAASCRVYGRKSRHGMVLQSKKSRLEIPKIDSKKDFLTDIYTAPIKLLSQRRHHK</sequence>
<evidence type="ECO:0000256" key="2">
    <source>
        <dbReference type="ARBA" id="ARBA00022448"/>
    </source>
</evidence>
<evidence type="ECO:0000256" key="8">
    <source>
        <dbReference type="ARBA" id="ARBA00023136"/>
    </source>
</evidence>
<dbReference type="PANTHER" id="PTHR11690:SF248">
    <property type="entry name" value="PICKPOCKET 17, ISOFORM A"/>
    <property type="match status" value="1"/>
</dbReference>
<dbReference type="AlphaFoldDB" id="T1EVW3"/>
<evidence type="ECO:0000256" key="1">
    <source>
        <dbReference type="ARBA" id="ARBA00004141"/>
    </source>
</evidence>
<dbReference type="CTD" id="20200713"/>
<evidence type="ECO:0000256" key="10">
    <source>
        <dbReference type="ARBA" id="ARBA00023303"/>
    </source>
</evidence>
<dbReference type="GO" id="GO:0015280">
    <property type="term" value="F:ligand-gated sodium channel activity"/>
    <property type="evidence" value="ECO:0000318"/>
    <property type="project" value="GO_Central"/>
</dbReference>
<dbReference type="Proteomes" id="UP000015101">
    <property type="component" value="Unassembled WGS sequence"/>
</dbReference>
<dbReference type="PROSITE" id="PS01206">
    <property type="entry name" value="ASC"/>
    <property type="match status" value="1"/>
</dbReference>
<dbReference type="PRINTS" id="PR01078">
    <property type="entry name" value="AMINACHANNEL"/>
</dbReference>
<keyword evidence="9 11" id="KW-0739">Sodium transport</keyword>
<name>T1EVW3_HELRO</name>
<keyword evidence="7 11" id="KW-0406">Ion transport</keyword>
<dbReference type="HOGENOM" id="CLU_575250_0_0_1"/>
<dbReference type="KEGG" id="hro:HELRODRAFT_164856"/>
<dbReference type="Gene3D" id="1.10.287.820">
    <property type="entry name" value="Acid-sensing ion channel domain"/>
    <property type="match status" value="1"/>
</dbReference>
<keyword evidence="2 11" id="KW-0813">Transport</keyword>
<evidence type="ECO:0000256" key="11">
    <source>
        <dbReference type="RuleBase" id="RU000679"/>
    </source>
</evidence>
<keyword evidence="3 11" id="KW-0894">Sodium channel</keyword>
<evidence type="ECO:0000256" key="7">
    <source>
        <dbReference type="ARBA" id="ARBA00023065"/>
    </source>
</evidence>
<proteinExistence type="inferred from homology"/>
<dbReference type="PANTHER" id="PTHR11690">
    <property type="entry name" value="AMILORIDE-SENSITIVE SODIUM CHANNEL-RELATED"/>
    <property type="match status" value="1"/>
</dbReference>
<reference evidence="12 14" key="2">
    <citation type="journal article" date="2013" name="Nature">
        <title>Insights into bilaterian evolution from three spiralian genomes.</title>
        <authorList>
            <person name="Simakov O."/>
            <person name="Marletaz F."/>
            <person name="Cho S.J."/>
            <person name="Edsinger-Gonzales E."/>
            <person name="Havlak P."/>
            <person name="Hellsten U."/>
            <person name="Kuo D.H."/>
            <person name="Larsson T."/>
            <person name="Lv J."/>
            <person name="Arendt D."/>
            <person name="Savage R."/>
            <person name="Osoegawa K."/>
            <person name="de Jong P."/>
            <person name="Grimwood J."/>
            <person name="Chapman J.A."/>
            <person name="Shapiro H."/>
            <person name="Aerts A."/>
            <person name="Otillar R.P."/>
            <person name="Terry A.Y."/>
            <person name="Boore J.L."/>
            <person name="Grigoriev I.V."/>
            <person name="Lindberg D.R."/>
            <person name="Seaver E.C."/>
            <person name="Weisblat D.A."/>
            <person name="Putnam N.H."/>
            <person name="Rokhsar D.S."/>
        </authorList>
    </citation>
    <scope>NUCLEOTIDE SEQUENCE</scope>
</reference>
<comment type="similarity">
    <text evidence="11">Belongs to the amiloride-sensitive sodium channel (TC 1.A.6) family.</text>
</comment>
<accession>T1EVW3</accession>
<evidence type="ECO:0000256" key="6">
    <source>
        <dbReference type="ARBA" id="ARBA00023053"/>
    </source>
</evidence>
<keyword evidence="6" id="KW-0915">Sodium</keyword>
<dbReference type="EnsemblMetazoa" id="HelroT164856">
    <property type="protein sequence ID" value="HelroP164856"/>
    <property type="gene ID" value="HelroG164856"/>
</dbReference>
<reference evidence="14" key="1">
    <citation type="submission" date="2012-12" db="EMBL/GenBank/DDBJ databases">
        <authorList>
            <person name="Hellsten U."/>
            <person name="Grimwood J."/>
            <person name="Chapman J.A."/>
            <person name="Shapiro H."/>
            <person name="Aerts A."/>
            <person name="Otillar R.P."/>
            <person name="Terry A.Y."/>
            <person name="Boore J.L."/>
            <person name="Simakov O."/>
            <person name="Marletaz F."/>
            <person name="Cho S.-J."/>
            <person name="Edsinger-Gonzales E."/>
            <person name="Havlak P."/>
            <person name="Kuo D.-H."/>
            <person name="Larsson T."/>
            <person name="Lv J."/>
            <person name="Arendt D."/>
            <person name="Savage R."/>
            <person name="Osoegawa K."/>
            <person name="de Jong P."/>
            <person name="Lindberg D.R."/>
            <person name="Seaver E.C."/>
            <person name="Weisblat D.A."/>
            <person name="Putnam N.H."/>
            <person name="Grigoriev I.V."/>
            <person name="Rokhsar D.S."/>
        </authorList>
    </citation>
    <scope>NUCLEOTIDE SEQUENCE</scope>
</reference>
<evidence type="ECO:0000313" key="12">
    <source>
        <dbReference type="EMBL" id="ESN92755.1"/>
    </source>
</evidence>
<evidence type="ECO:0000256" key="5">
    <source>
        <dbReference type="ARBA" id="ARBA00022989"/>
    </source>
</evidence>
<dbReference type="eggNOG" id="KOG4294">
    <property type="taxonomic scope" value="Eukaryota"/>
</dbReference>
<evidence type="ECO:0000313" key="14">
    <source>
        <dbReference type="Proteomes" id="UP000015101"/>
    </source>
</evidence>
<keyword evidence="8" id="KW-0472">Membrane</keyword>